<comment type="similarity">
    <text evidence="2">Belongs to the AP endonuclease 2 family.</text>
</comment>
<name>M2R0K8_CERS8</name>
<comment type="cofactor">
    <cofactor evidence="1">
        <name>Zn(2+)</name>
        <dbReference type="ChEBI" id="CHEBI:29105"/>
    </cofactor>
</comment>
<sequence length="480" mass="52385">MSSLSLRRSSRLVSSAVNTTTKGAQASYTRADLDGTLRPRKRARVDNRATSSIAYADPEDVADSLSPLTSSGEELSPVLRKKSRQRKTAEPLEPKPEEFSPRATSLWKIGPHVSSAGGVENTIVNAASVGATAFALFLKSQRQWAAPDLKPESVAAFKERMKSFGYSPAHILPHGNYLVNLGNPDDEKRKKSYQCFIDDLKRCELLGLHLYNFHPGSTVGQTTPEASLALIADCINRAHQETENVVIVLENMAGAGNILGARFSELGSVIRLVKEKSRVGVCLDTCHLFVAGYDIRTKEGWDATLAEFEREIGLEYLRGMHLNDSKAPLGSKKDRHANIGLGELKLSTFAHILSDPRTQDLPLILETPAFDAPGTNWRTGGMDVWRSEVAVLHRLAGGSSATQGRGETAGLDTGTEDYLATWTRELADRVGAASKMRSAKGSKLDDKGKSVKKRRKGEVTKEVGEDESEEHRCSDDEAKI</sequence>
<protein>
    <recommendedName>
        <fullName evidence="3">Apurinic-apyrimidinic endonuclease 1</fullName>
    </recommendedName>
</protein>
<feature type="compositionally biased region" description="Polar residues" evidence="9">
    <location>
        <begin position="16"/>
        <end position="28"/>
    </location>
</feature>
<evidence type="ECO:0000256" key="2">
    <source>
        <dbReference type="ARBA" id="ARBA00005340"/>
    </source>
</evidence>
<dbReference type="PROSITE" id="PS51432">
    <property type="entry name" value="AP_NUCLEASE_F2_4"/>
    <property type="match status" value="1"/>
</dbReference>
<evidence type="ECO:0000256" key="4">
    <source>
        <dbReference type="ARBA" id="ARBA00022723"/>
    </source>
</evidence>
<dbReference type="GO" id="GO:0008081">
    <property type="term" value="F:phosphoric diester hydrolase activity"/>
    <property type="evidence" value="ECO:0007669"/>
    <property type="project" value="TreeGrafter"/>
</dbReference>
<dbReference type="NCBIfam" id="TIGR00587">
    <property type="entry name" value="nfo"/>
    <property type="match status" value="1"/>
</dbReference>
<dbReference type="GO" id="GO:0006284">
    <property type="term" value="P:base-excision repair"/>
    <property type="evidence" value="ECO:0007669"/>
    <property type="project" value="TreeGrafter"/>
</dbReference>
<dbReference type="InterPro" id="IPR001719">
    <property type="entry name" value="AP_endonuc_2"/>
</dbReference>
<dbReference type="CDD" id="cd00019">
    <property type="entry name" value="AP2Ec"/>
    <property type="match status" value="1"/>
</dbReference>
<dbReference type="PROSITE" id="PS00730">
    <property type="entry name" value="AP_NUCLEASE_F2_2"/>
    <property type="match status" value="1"/>
</dbReference>
<feature type="compositionally biased region" description="Basic and acidic residues" evidence="9">
    <location>
        <begin position="87"/>
        <end position="100"/>
    </location>
</feature>
<dbReference type="GO" id="GO:0003677">
    <property type="term" value="F:DNA binding"/>
    <property type="evidence" value="ECO:0007669"/>
    <property type="project" value="InterPro"/>
</dbReference>
<feature type="compositionally biased region" description="Low complexity" evidence="9">
    <location>
        <begin position="1"/>
        <end position="15"/>
    </location>
</feature>
<evidence type="ECO:0000256" key="1">
    <source>
        <dbReference type="ARBA" id="ARBA00001947"/>
    </source>
</evidence>
<evidence type="ECO:0000256" key="9">
    <source>
        <dbReference type="SAM" id="MobiDB-lite"/>
    </source>
</evidence>
<evidence type="ECO:0000256" key="8">
    <source>
        <dbReference type="ARBA" id="ARBA00023204"/>
    </source>
</evidence>
<dbReference type="PROSITE" id="PS00731">
    <property type="entry name" value="AP_NUCLEASE_F2_3"/>
    <property type="match status" value="1"/>
</dbReference>
<gene>
    <name evidence="11" type="ORF">CERSUDRAFT_113184</name>
</gene>
<dbReference type="GO" id="GO:0005634">
    <property type="term" value="C:nucleus"/>
    <property type="evidence" value="ECO:0007669"/>
    <property type="project" value="TreeGrafter"/>
</dbReference>
<evidence type="ECO:0000256" key="3">
    <source>
        <dbReference type="ARBA" id="ARBA00021759"/>
    </source>
</evidence>
<evidence type="ECO:0000313" key="11">
    <source>
        <dbReference type="EMBL" id="EMD38040.1"/>
    </source>
</evidence>
<dbReference type="GO" id="GO:0008270">
    <property type="term" value="F:zinc ion binding"/>
    <property type="evidence" value="ECO:0007669"/>
    <property type="project" value="InterPro"/>
</dbReference>
<evidence type="ECO:0000256" key="6">
    <source>
        <dbReference type="ARBA" id="ARBA00022801"/>
    </source>
</evidence>
<feature type="domain" description="Xylose isomerase-like TIM barrel" evidence="10">
    <location>
        <begin position="125"/>
        <end position="379"/>
    </location>
</feature>
<dbReference type="SUPFAM" id="SSF51658">
    <property type="entry name" value="Xylose isomerase-like"/>
    <property type="match status" value="1"/>
</dbReference>
<evidence type="ECO:0000256" key="7">
    <source>
        <dbReference type="ARBA" id="ARBA00022833"/>
    </source>
</evidence>
<dbReference type="EMBL" id="KB445795">
    <property type="protein sequence ID" value="EMD38040.1"/>
    <property type="molecule type" value="Genomic_DNA"/>
</dbReference>
<keyword evidence="12" id="KW-1185">Reference proteome</keyword>
<dbReference type="Gene3D" id="3.20.20.150">
    <property type="entry name" value="Divalent-metal-dependent TIM barrel enzymes"/>
    <property type="match status" value="1"/>
</dbReference>
<dbReference type="Proteomes" id="UP000016930">
    <property type="component" value="Unassembled WGS sequence"/>
</dbReference>
<dbReference type="AlphaFoldDB" id="M2R0K8"/>
<evidence type="ECO:0000259" key="10">
    <source>
        <dbReference type="Pfam" id="PF01261"/>
    </source>
</evidence>
<proteinExistence type="inferred from homology"/>
<dbReference type="GO" id="GO:0005739">
    <property type="term" value="C:mitochondrion"/>
    <property type="evidence" value="ECO:0007669"/>
    <property type="project" value="TreeGrafter"/>
</dbReference>
<feature type="compositionally biased region" description="Basic and acidic residues" evidence="9">
    <location>
        <begin position="457"/>
        <end position="480"/>
    </location>
</feature>
<keyword evidence="5" id="KW-0227">DNA damage</keyword>
<dbReference type="NCBIfam" id="NF002199">
    <property type="entry name" value="PRK01060.1-4"/>
    <property type="match status" value="1"/>
</dbReference>
<dbReference type="STRING" id="914234.M2R0K8"/>
<organism evidence="11 12">
    <name type="scientific">Ceriporiopsis subvermispora (strain B)</name>
    <name type="common">White-rot fungus</name>
    <name type="synonym">Gelatoporia subvermispora</name>
    <dbReference type="NCBI Taxonomy" id="914234"/>
    <lineage>
        <taxon>Eukaryota</taxon>
        <taxon>Fungi</taxon>
        <taxon>Dikarya</taxon>
        <taxon>Basidiomycota</taxon>
        <taxon>Agaricomycotina</taxon>
        <taxon>Agaricomycetes</taxon>
        <taxon>Polyporales</taxon>
        <taxon>Gelatoporiaceae</taxon>
        <taxon>Gelatoporia</taxon>
    </lineage>
</organism>
<keyword evidence="8" id="KW-0234">DNA repair</keyword>
<feature type="region of interest" description="Disordered" evidence="9">
    <location>
        <begin position="433"/>
        <end position="480"/>
    </location>
</feature>
<dbReference type="HAMAP" id="MF_00152">
    <property type="entry name" value="Nfo"/>
    <property type="match status" value="1"/>
</dbReference>
<keyword evidence="4" id="KW-0479">Metal-binding</keyword>
<feature type="region of interest" description="Disordered" evidence="9">
    <location>
        <begin position="1"/>
        <end position="101"/>
    </location>
</feature>
<dbReference type="GO" id="GO:0003906">
    <property type="term" value="F:DNA-(apurinic or apyrimidinic site) endonuclease activity"/>
    <property type="evidence" value="ECO:0007669"/>
    <property type="project" value="TreeGrafter"/>
</dbReference>
<dbReference type="Pfam" id="PF01261">
    <property type="entry name" value="AP_endonuc_2"/>
    <property type="match status" value="1"/>
</dbReference>
<dbReference type="PANTHER" id="PTHR21445">
    <property type="entry name" value="ENDONUCLEASE IV ENDODEOXYRIBONUCLEASE IV"/>
    <property type="match status" value="1"/>
</dbReference>
<evidence type="ECO:0000256" key="5">
    <source>
        <dbReference type="ARBA" id="ARBA00022763"/>
    </source>
</evidence>
<keyword evidence="7" id="KW-0862">Zinc</keyword>
<dbReference type="InterPro" id="IPR013022">
    <property type="entry name" value="Xyl_isomerase-like_TIM-brl"/>
</dbReference>
<accession>M2R0K8</accession>
<dbReference type="FunFam" id="3.20.20.150:FF:000001">
    <property type="entry name" value="Probable endonuclease 4"/>
    <property type="match status" value="1"/>
</dbReference>
<dbReference type="HOGENOM" id="CLU_025885_2_0_1"/>
<dbReference type="InterPro" id="IPR036237">
    <property type="entry name" value="Xyl_isomerase-like_sf"/>
</dbReference>
<dbReference type="InterPro" id="IPR018246">
    <property type="entry name" value="AP_endonuc_F2_Zn_BS"/>
</dbReference>
<dbReference type="OrthoDB" id="7663182at2759"/>
<dbReference type="PANTHER" id="PTHR21445:SF0">
    <property type="entry name" value="APURINIC-APYRIMIDINIC ENDONUCLEASE"/>
    <property type="match status" value="1"/>
</dbReference>
<reference evidence="11 12" key="1">
    <citation type="journal article" date="2012" name="Proc. Natl. Acad. Sci. U.S.A.">
        <title>Comparative genomics of Ceriporiopsis subvermispora and Phanerochaete chrysosporium provide insight into selective ligninolysis.</title>
        <authorList>
            <person name="Fernandez-Fueyo E."/>
            <person name="Ruiz-Duenas F.J."/>
            <person name="Ferreira P."/>
            <person name="Floudas D."/>
            <person name="Hibbett D.S."/>
            <person name="Canessa P."/>
            <person name="Larrondo L.F."/>
            <person name="James T.Y."/>
            <person name="Seelenfreund D."/>
            <person name="Lobos S."/>
            <person name="Polanco R."/>
            <person name="Tello M."/>
            <person name="Honda Y."/>
            <person name="Watanabe T."/>
            <person name="Watanabe T."/>
            <person name="Ryu J.S."/>
            <person name="Kubicek C.P."/>
            <person name="Schmoll M."/>
            <person name="Gaskell J."/>
            <person name="Hammel K.E."/>
            <person name="St John F.J."/>
            <person name="Vanden Wymelenberg A."/>
            <person name="Sabat G."/>
            <person name="Splinter BonDurant S."/>
            <person name="Syed K."/>
            <person name="Yadav J.S."/>
            <person name="Doddapaneni H."/>
            <person name="Subramanian V."/>
            <person name="Lavin J.L."/>
            <person name="Oguiza J.A."/>
            <person name="Perez G."/>
            <person name="Pisabarro A.G."/>
            <person name="Ramirez L."/>
            <person name="Santoyo F."/>
            <person name="Master E."/>
            <person name="Coutinho P.M."/>
            <person name="Henrissat B."/>
            <person name="Lombard V."/>
            <person name="Magnuson J.K."/>
            <person name="Kuees U."/>
            <person name="Hori C."/>
            <person name="Igarashi K."/>
            <person name="Samejima M."/>
            <person name="Held B.W."/>
            <person name="Barry K.W."/>
            <person name="LaButti K.M."/>
            <person name="Lapidus A."/>
            <person name="Lindquist E.A."/>
            <person name="Lucas S.M."/>
            <person name="Riley R."/>
            <person name="Salamov A.A."/>
            <person name="Hoffmeister D."/>
            <person name="Schwenk D."/>
            <person name="Hadar Y."/>
            <person name="Yarden O."/>
            <person name="de Vries R.P."/>
            <person name="Wiebenga A."/>
            <person name="Stenlid J."/>
            <person name="Eastwood D."/>
            <person name="Grigoriev I.V."/>
            <person name="Berka R.M."/>
            <person name="Blanchette R.A."/>
            <person name="Kersten P."/>
            <person name="Martinez A.T."/>
            <person name="Vicuna R."/>
            <person name="Cullen D."/>
        </authorList>
    </citation>
    <scope>NUCLEOTIDE SEQUENCE [LARGE SCALE GENOMIC DNA]</scope>
    <source>
        <strain evidence="11 12">B</strain>
    </source>
</reference>
<dbReference type="SMART" id="SM00518">
    <property type="entry name" value="AP2Ec"/>
    <property type="match status" value="1"/>
</dbReference>
<evidence type="ECO:0000313" key="12">
    <source>
        <dbReference type="Proteomes" id="UP000016930"/>
    </source>
</evidence>
<keyword evidence="6" id="KW-0378">Hydrolase</keyword>